<gene>
    <name evidence="2" type="ORF">H9863_03435</name>
</gene>
<evidence type="ECO:0000259" key="1">
    <source>
        <dbReference type="Pfam" id="PF18925"/>
    </source>
</evidence>
<dbReference type="EMBL" id="DXFT01000068">
    <property type="protein sequence ID" value="HIX03154.1"/>
    <property type="molecule type" value="Genomic_DNA"/>
</dbReference>
<accession>A0A9D1UZA9</accession>
<comment type="caution">
    <text evidence="2">The sequence shown here is derived from an EMBL/GenBank/DDBJ whole genome shotgun (WGS) entry which is preliminary data.</text>
</comment>
<evidence type="ECO:0000313" key="3">
    <source>
        <dbReference type="Proteomes" id="UP000824202"/>
    </source>
</evidence>
<name>A0A9D1UZA9_9BACT</name>
<dbReference type="AlphaFoldDB" id="A0A9D1UZA9"/>
<protein>
    <recommendedName>
        <fullName evidence="1">DUF5675 domain-containing protein</fullName>
    </recommendedName>
</protein>
<reference evidence="2" key="2">
    <citation type="submission" date="2021-04" db="EMBL/GenBank/DDBJ databases">
        <authorList>
            <person name="Gilroy R."/>
        </authorList>
    </citation>
    <scope>NUCLEOTIDE SEQUENCE</scope>
    <source>
        <strain evidence="2">23274</strain>
    </source>
</reference>
<dbReference type="Pfam" id="PF18925">
    <property type="entry name" value="DUF5675"/>
    <property type="match status" value="1"/>
</dbReference>
<proteinExistence type="predicted"/>
<organism evidence="2 3">
    <name type="scientific">Candidatus Odoribacter faecigallinarum</name>
    <dbReference type="NCBI Taxonomy" id="2838706"/>
    <lineage>
        <taxon>Bacteria</taxon>
        <taxon>Pseudomonadati</taxon>
        <taxon>Bacteroidota</taxon>
        <taxon>Bacteroidia</taxon>
        <taxon>Bacteroidales</taxon>
        <taxon>Odoribacteraceae</taxon>
        <taxon>Odoribacter</taxon>
    </lineage>
</organism>
<reference evidence="2" key="1">
    <citation type="journal article" date="2021" name="PeerJ">
        <title>Extensive microbial diversity within the chicken gut microbiome revealed by metagenomics and culture.</title>
        <authorList>
            <person name="Gilroy R."/>
            <person name="Ravi A."/>
            <person name="Getino M."/>
            <person name="Pursley I."/>
            <person name="Horton D.L."/>
            <person name="Alikhan N.F."/>
            <person name="Baker D."/>
            <person name="Gharbi K."/>
            <person name="Hall N."/>
            <person name="Watson M."/>
            <person name="Adriaenssens E.M."/>
            <person name="Foster-Nyarko E."/>
            <person name="Jarju S."/>
            <person name="Secka A."/>
            <person name="Antonio M."/>
            <person name="Oren A."/>
            <person name="Chaudhuri R.R."/>
            <person name="La Ragione R."/>
            <person name="Hildebrand F."/>
            <person name="Pallen M.J."/>
        </authorList>
    </citation>
    <scope>NUCLEOTIDE SEQUENCE</scope>
    <source>
        <strain evidence="2">23274</strain>
    </source>
</reference>
<evidence type="ECO:0000313" key="2">
    <source>
        <dbReference type="EMBL" id="HIX03154.1"/>
    </source>
</evidence>
<dbReference type="InterPro" id="IPR043732">
    <property type="entry name" value="DUF5675"/>
</dbReference>
<sequence>MRLTLVRTYRQGGYTSGVLFAGEEMMAHTLEPPWRNLRMERKVKGQTAIPEGIYRVVLAPSTRFGRKMPRLLDVPGFKAILMHWGNTVADTQGCILVGRRDKNGTLRASRRTFEKLYQRLRQAEEAEDSVRLIVQ</sequence>
<dbReference type="Proteomes" id="UP000824202">
    <property type="component" value="Unassembled WGS sequence"/>
</dbReference>
<feature type="domain" description="DUF5675" evidence="1">
    <location>
        <begin position="4"/>
        <end position="121"/>
    </location>
</feature>